<reference evidence="1" key="1">
    <citation type="submission" date="2018-02" db="EMBL/GenBank/DDBJ databases">
        <title>Rhizophora mucronata_Transcriptome.</title>
        <authorList>
            <person name="Meera S.P."/>
            <person name="Sreeshan A."/>
            <person name="Augustine A."/>
        </authorList>
    </citation>
    <scope>NUCLEOTIDE SEQUENCE</scope>
    <source>
        <tissue evidence="1">Leaf</tissue>
    </source>
</reference>
<evidence type="ECO:0000313" key="1">
    <source>
        <dbReference type="EMBL" id="MBX39796.1"/>
    </source>
</evidence>
<dbReference type="EMBL" id="GGEC01059312">
    <property type="protein sequence ID" value="MBX39796.1"/>
    <property type="molecule type" value="Transcribed_RNA"/>
</dbReference>
<organism evidence="1">
    <name type="scientific">Rhizophora mucronata</name>
    <name type="common">Asiatic mangrove</name>
    <dbReference type="NCBI Taxonomy" id="61149"/>
    <lineage>
        <taxon>Eukaryota</taxon>
        <taxon>Viridiplantae</taxon>
        <taxon>Streptophyta</taxon>
        <taxon>Embryophyta</taxon>
        <taxon>Tracheophyta</taxon>
        <taxon>Spermatophyta</taxon>
        <taxon>Magnoliopsida</taxon>
        <taxon>eudicotyledons</taxon>
        <taxon>Gunneridae</taxon>
        <taxon>Pentapetalae</taxon>
        <taxon>rosids</taxon>
        <taxon>fabids</taxon>
        <taxon>Malpighiales</taxon>
        <taxon>Rhizophoraceae</taxon>
        <taxon>Rhizophora</taxon>
    </lineage>
</organism>
<dbReference type="AlphaFoldDB" id="A0A2P2NBD9"/>
<sequence length="57" mass="6486">MSSLNPLLNLMLNTPAKTTFQDQSFIFPEQKAKTKTQKKHKKTELLIHLSSQSLVNS</sequence>
<protein>
    <submittedName>
        <fullName evidence="1">Uncharacterized protein</fullName>
    </submittedName>
</protein>
<accession>A0A2P2NBD9</accession>
<proteinExistence type="predicted"/>
<name>A0A2P2NBD9_RHIMU</name>